<evidence type="ECO:0000313" key="1">
    <source>
        <dbReference type="EMBL" id="KIW55084.1"/>
    </source>
</evidence>
<name>A0A0D2F5E6_9EURO</name>
<dbReference type="EMBL" id="KN847320">
    <property type="protein sequence ID" value="KIW55084.1"/>
    <property type="molecule type" value="Genomic_DNA"/>
</dbReference>
<proteinExistence type="predicted"/>
<sequence>MSTEEFEALSREQVDHFMSFGWVKIPGAFTRAQASKWTENLWLRLGYDPNNPSTWVLEKINMPSHSSVDVRQFAPTAWAAICELLGGEERTDPMSTQWSDAFIVNLGDQSKTGNRKPIPPRELDNWHVDGDSFIHFLDSPEQALLVIPVLSDIEEDGGCTYICPDGIGVVAKHLRDNPEGVTPYMAREGDEDEGKYHEFSWFVQQIRDDTKCNLFQQMTGKVGDVILMHPLMIHSASRNCCGTPRIITNPSVHLKEPFQFDRKDPDEFSLVERKTLRELGVMSLPEWQINRERKKLLPGRVEIHDRMREIEKRRLKGENMGATGDTGVEVHRKLVKDLYVMP</sequence>
<dbReference type="Proteomes" id="UP000054342">
    <property type="component" value="Unassembled WGS sequence"/>
</dbReference>
<accession>A0A0D2F5E6</accession>
<reference evidence="1 2" key="1">
    <citation type="submission" date="2015-01" db="EMBL/GenBank/DDBJ databases">
        <title>The Genome Sequence of Exophiala xenobiotica CBS118157.</title>
        <authorList>
            <consortium name="The Broad Institute Genomics Platform"/>
            <person name="Cuomo C."/>
            <person name="de Hoog S."/>
            <person name="Gorbushina A."/>
            <person name="Stielow B."/>
            <person name="Teixiera M."/>
            <person name="Abouelleil A."/>
            <person name="Chapman S.B."/>
            <person name="Priest M."/>
            <person name="Young S.K."/>
            <person name="Wortman J."/>
            <person name="Nusbaum C."/>
            <person name="Birren B."/>
        </authorList>
    </citation>
    <scope>NUCLEOTIDE SEQUENCE [LARGE SCALE GENOMIC DNA]</scope>
    <source>
        <strain evidence="1 2">CBS 118157</strain>
    </source>
</reference>
<gene>
    <name evidence="1" type="ORF">PV05_07394</name>
</gene>
<keyword evidence="2" id="KW-1185">Reference proteome</keyword>
<dbReference type="AlphaFoldDB" id="A0A0D2F5E6"/>
<evidence type="ECO:0000313" key="2">
    <source>
        <dbReference type="Proteomes" id="UP000054342"/>
    </source>
</evidence>
<dbReference type="Gene3D" id="2.60.120.620">
    <property type="entry name" value="q2cbj1_9rhob like domain"/>
    <property type="match status" value="1"/>
</dbReference>
<organism evidence="1 2">
    <name type="scientific">Exophiala xenobiotica</name>
    <dbReference type="NCBI Taxonomy" id="348802"/>
    <lineage>
        <taxon>Eukaryota</taxon>
        <taxon>Fungi</taxon>
        <taxon>Dikarya</taxon>
        <taxon>Ascomycota</taxon>
        <taxon>Pezizomycotina</taxon>
        <taxon>Eurotiomycetes</taxon>
        <taxon>Chaetothyriomycetidae</taxon>
        <taxon>Chaetothyriales</taxon>
        <taxon>Herpotrichiellaceae</taxon>
        <taxon>Exophiala</taxon>
    </lineage>
</organism>
<evidence type="ECO:0008006" key="3">
    <source>
        <dbReference type="Google" id="ProtNLM"/>
    </source>
</evidence>
<dbReference type="OrthoDB" id="4664297at2759"/>
<protein>
    <recommendedName>
        <fullName evidence="3">Phytanoyl-CoA dioxygenase</fullName>
    </recommendedName>
</protein>
<dbReference type="RefSeq" id="XP_013315668.1">
    <property type="nucleotide sequence ID" value="XM_013460214.1"/>
</dbReference>
<dbReference type="GeneID" id="25329302"/>
<dbReference type="HOGENOM" id="CLU_053011_0_0_1"/>
<dbReference type="SUPFAM" id="SSF51197">
    <property type="entry name" value="Clavaminate synthase-like"/>
    <property type="match status" value="1"/>
</dbReference>